<keyword evidence="1 2" id="KW-0238">DNA-binding</keyword>
<proteinExistence type="predicted"/>
<evidence type="ECO:0000313" key="4">
    <source>
        <dbReference type="EMBL" id="GGP54789.1"/>
    </source>
</evidence>
<dbReference type="RefSeq" id="WP_189223735.1">
    <property type="nucleotide sequence ID" value="NZ_BMRG01000004.1"/>
</dbReference>
<dbReference type="SUPFAM" id="SSF48498">
    <property type="entry name" value="Tetracyclin repressor-like, C-terminal domain"/>
    <property type="match status" value="1"/>
</dbReference>
<dbReference type="Proteomes" id="UP000639606">
    <property type="component" value="Unassembled WGS sequence"/>
</dbReference>
<dbReference type="Gene3D" id="1.10.357.10">
    <property type="entry name" value="Tetracycline Repressor, domain 2"/>
    <property type="match status" value="1"/>
</dbReference>
<dbReference type="SUPFAM" id="SSF46689">
    <property type="entry name" value="Homeodomain-like"/>
    <property type="match status" value="1"/>
</dbReference>
<reference evidence="4" key="1">
    <citation type="journal article" date="2014" name="Int. J. Syst. Evol. Microbiol.">
        <title>Complete genome sequence of Corynebacterium casei LMG S-19264T (=DSM 44701T), isolated from a smear-ripened cheese.</title>
        <authorList>
            <consortium name="US DOE Joint Genome Institute (JGI-PGF)"/>
            <person name="Walter F."/>
            <person name="Albersmeier A."/>
            <person name="Kalinowski J."/>
            <person name="Ruckert C."/>
        </authorList>
    </citation>
    <scope>NUCLEOTIDE SEQUENCE</scope>
    <source>
        <strain evidence="4">JCM 3313</strain>
    </source>
</reference>
<accession>A0A918ALZ9</accession>
<organism evidence="4 5">
    <name type="scientific">Saccharothrix coeruleofusca</name>
    <dbReference type="NCBI Taxonomy" id="33919"/>
    <lineage>
        <taxon>Bacteria</taxon>
        <taxon>Bacillati</taxon>
        <taxon>Actinomycetota</taxon>
        <taxon>Actinomycetes</taxon>
        <taxon>Pseudonocardiales</taxon>
        <taxon>Pseudonocardiaceae</taxon>
        <taxon>Saccharothrix</taxon>
    </lineage>
</organism>
<dbReference type="EMBL" id="BMRG01000004">
    <property type="protein sequence ID" value="GGP54789.1"/>
    <property type="molecule type" value="Genomic_DNA"/>
</dbReference>
<dbReference type="GO" id="GO:0000976">
    <property type="term" value="F:transcription cis-regulatory region binding"/>
    <property type="evidence" value="ECO:0007669"/>
    <property type="project" value="TreeGrafter"/>
</dbReference>
<evidence type="ECO:0000256" key="1">
    <source>
        <dbReference type="ARBA" id="ARBA00023125"/>
    </source>
</evidence>
<dbReference type="PANTHER" id="PTHR30055">
    <property type="entry name" value="HTH-TYPE TRANSCRIPTIONAL REGULATOR RUTR"/>
    <property type="match status" value="1"/>
</dbReference>
<dbReference type="Gene3D" id="1.10.10.60">
    <property type="entry name" value="Homeodomain-like"/>
    <property type="match status" value="1"/>
</dbReference>
<protein>
    <submittedName>
        <fullName evidence="4">TetR family transcriptional regulator</fullName>
    </submittedName>
</protein>
<evidence type="ECO:0000256" key="2">
    <source>
        <dbReference type="PROSITE-ProRule" id="PRU00335"/>
    </source>
</evidence>
<dbReference type="InterPro" id="IPR001647">
    <property type="entry name" value="HTH_TetR"/>
</dbReference>
<evidence type="ECO:0000259" key="3">
    <source>
        <dbReference type="PROSITE" id="PS50977"/>
    </source>
</evidence>
<name>A0A918ALZ9_9PSEU</name>
<dbReference type="PROSITE" id="PS50977">
    <property type="entry name" value="HTH_TETR_2"/>
    <property type="match status" value="1"/>
</dbReference>
<dbReference type="InterPro" id="IPR050109">
    <property type="entry name" value="HTH-type_TetR-like_transc_reg"/>
</dbReference>
<evidence type="ECO:0000313" key="5">
    <source>
        <dbReference type="Proteomes" id="UP000639606"/>
    </source>
</evidence>
<dbReference type="Pfam" id="PF17920">
    <property type="entry name" value="TetR_C_16"/>
    <property type="match status" value="1"/>
</dbReference>
<gene>
    <name evidence="4" type="ORF">GCM10010185_29120</name>
</gene>
<dbReference type="AlphaFoldDB" id="A0A918ALZ9"/>
<dbReference type="GO" id="GO:0003700">
    <property type="term" value="F:DNA-binding transcription factor activity"/>
    <property type="evidence" value="ECO:0007669"/>
    <property type="project" value="TreeGrafter"/>
</dbReference>
<dbReference type="PRINTS" id="PR00455">
    <property type="entry name" value="HTHTETR"/>
</dbReference>
<reference evidence="4" key="2">
    <citation type="submission" date="2020-09" db="EMBL/GenBank/DDBJ databases">
        <authorList>
            <person name="Sun Q."/>
            <person name="Ohkuma M."/>
        </authorList>
    </citation>
    <scope>NUCLEOTIDE SEQUENCE</scope>
    <source>
        <strain evidence="4">JCM 3313</strain>
    </source>
</reference>
<dbReference type="InterPro" id="IPR036271">
    <property type="entry name" value="Tet_transcr_reg_TetR-rel_C_sf"/>
</dbReference>
<dbReference type="Pfam" id="PF00440">
    <property type="entry name" value="TetR_N"/>
    <property type="match status" value="1"/>
</dbReference>
<feature type="domain" description="HTH tetR-type" evidence="3">
    <location>
        <begin position="10"/>
        <end position="70"/>
    </location>
</feature>
<comment type="caution">
    <text evidence="4">The sequence shown here is derived from an EMBL/GenBank/DDBJ whole genome shotgun (WGS) entry which is preliminary data.</text>
</comment>
<sequence>MSTNRRRSASATRAAILDAARVRFAAEGLDRVTVRDIAGDVGVDPAMVIRYFGSKEGLFAEAARFDLELPDLGDVPPEEFMDVLMPHFFSVWENNAGFLALLRAATTDKKSAAKMLDLFTEQVAPALAAAAVDRAPERAALLGSQMLGLVLSRYVLGVPPLVEMDRERLRDWIAPVLRHYLTAEPPSA</sequence>
<dbReference type="PANTHER" id="PTHR30055:SF235">
    <property type="entry name" value="TRANSCRIPTIONAL REGULATORY PROTEIN"/>
    <property type="match status" value="1"/>
</dbReference>
<dbReference type="InterPro" id="IPR009057">
    <property type="entry name" value="Homeodomain-like_sf"/>
</dbReference>
<dbReference type="InterPro" id="IPR041678">
    <property type="entry name" value="TetR_C_16"/>
</dbReference>
<keyword evidence="5" id="KW-1185">Reference proteome</keyword>
<feature type="DNA-binding region" description="H-T-H motif" evidence="2">
    <location>
        <begin position="33"/>
        <end position="52"/>
    </location>
</feature>